<dbReference type="RefSeq" id="WP_338748400.1">
    <property type="nucleotide sequence ID" value="NZ_CP144913.1"/>
</dbReference>
<proteinExistence type="predicted"/>
<evidence type="ECO:0000256" key="9">
    <source>
        <dbReference type="NCBIfam" id="TIGR00187"/>
    </source>
</evidence>
<feature type="repeat" description="Lumazine-binding" evidence="10">
    <location>
        <begin position="1"/>
        <end position="98"/>
    </location>
</feature>
<feature type="repeat" description="Lumazine-binding" evidence="10">
    <location>
        <begin position="99"/>
        <end position="195"/>
    </location>
</feature>
<comment type="function">
    <text evidence="2">Catalyzes the dismutation of two molecules of 6,7-dimethyl-8-ribityllumazine, resulting in the formation of riboflavin and 5-amino-6-(D-ribitylamino)uracil.</text>
</comment>
<keyword evidence="13" id="KW-1185">Reference proteome</keyword>
<keyword evidence="8" id="KW-0677">Repeat</keyword>
<keyword evidence="7 12" id="KW-0808">Transferase</keyword>
<dbReference type="InterPro" id="IPR017938">
    <property type="entry name" value="Riboflavin_synthase-like_b-brl"/>
</dbReference>
<comment type="pathway">
    <text evidence="3">Cofactor biosynthesis; riboflavin biosynthesis; riboflavin from 2-hydroxy-3-oxobutyl phosphate and 5-amino-6-(D-ribitylamino)uracil: step 2/2.</text>
</comment>
<feature type="domain" description="Lumazine-binding" evidence="11">
    <location>
        <begin position="99"/>
        <end position="195"/>
    </location>
</feature>
<dbReference type="Pfam" id="PF00677">
    <property type="entry name" value="Lum_binding"/>
    <property type="match status" value="2"/>
</dbReference>
<evidence type="ECO:0000313" key="13">
    <source>
        <dbReference type="Proteomes" id="UP001382727"/>
    </source>
</evidence>
<dbReference type="EMBL" id="CP144913">
    <property type="protein sequence ID" value="WXB75657.1"/>
    <property type="molecule type" value="Genomic_DNA"/>
</dbReference>
<evidence type="ECO:0000256" key="10">
    <source>
        <dbReference type="PROSITE-ProRule" id="PRU00524"/>
    </source>
</evidence>
<feature type="domain" description="Lumazine-binding" evidence="11">
    <location>
        <begin position="1"/>
        <end position="98"/>
    </location>
</feature>
<evidence type="ECO:0000259" key="11">
    <source>
        <dbReference type="PROSITE" id="PS51177"/>
    </source>
</evidence>
<evidence type="ECO:0000256" key="4">
    <source>
        <dbReference type="ARBA" id="ARBA00012827"/>
    </source>
</evidence>
<evidence type="ECO:0000256" key="3">
    <source>
        <dbReference type="ARBA" id="ARBA00004887"/>
    </source>
</evidence>
<dbReference type="PROSITE" id="PS51177">
    <property type="entry name" value="LUMAZINE_BIND"/>
    <property type="match status" value="2"/>
</dbReference>
<comment type="catalytic activity">
    <reaction evidence="1">
        <text>2 6,7-dimethyl-8-(1-D-ribityl)lumazine + H(+) = 5-amino-6-(D-ribitylamino)uracil + riboflavin</text>
        <dbReference type="Rhea" id="RHEA:20772"/>
        <dbReference type="ChEBI" id="CHEBI:15378"/>
        <dbReference type="ChEBI" id="CHEBI:15934"/>
        <dbReference type="ChEBI" id="CHEBI:57986"/>
        <dbReference type="ChEBI" id="CHEBI:58201"/>
        <dbReference type="EC" id="2.5.1.9"/>
    </reaction>
</comment>
<evidence type="ECO:0000256" key="6">
    <source>
        <dbReference type="ARBA" id="ARBA00022619"/>
    </source>
</evidence>
<dbReference type="InterPro" id="IPR026017">
    <property type="entry name" value="Lumazine-bd_dom"/>
</dbReference>
<reference evidence="12 13" key="1">
    <citation type="submission" date="2024-02" db="EMBL/GenBank/DDBJ databases">
        <title>Janibacter sp. nov., isolated from gut of marine sandworm.</title>
        <authorList>
            <person name="Kim B."/>
            <person name="Jun M.O."/>
            <person name="Shin N.-R."/>
        </authorList>
    </citation>
    <scope>NUCLEOTIDE SEQUENCE [LARGE SCALE GENOMIC DNA]</scope>
    <source>
        <strain evidence="12 13">A1S7</strain>
    </source>
</reference>
<dbReference type="NCBIfam" id="NF006767">
    <property type="entry name" value="PRK09289.1"/>
    <property type="match status" value="1"/>
</dbReference>
<dbReference type="EC" id="2.5.1.9" evidence="4 9"/>
<evidence type="ECO:0000256" key="7">
    <source>
        <dbReference type="ARBA" id="ARBA00022679"/>
    </source>
</evidence>
<dbReference type="SUPFAM" id="SSF63380">
    <property type="entry name" value="Riboflavin synthase domain-like"/>
    <property type="match status" value="2"/>
</dbReference>
<dbReference type="NCBIfam" id="TIGR00187">
    <property type="entry name" value="ribE"/>
    <property type="match status" value="1"/>
</dbReference>
<dbReference type="InterPro" id="IPR023366">
    <property type="entry name" value="ATP_synth_asu-like_sf"/>
</dbReference>
<gene>
    <name evidence="12" type="ORF">V1351_11945</name>
</gene>
<protein>
    <recommendedName>
        <fullName evidence="5 9">Riboflavin synthase</fullName>
        <ecNumber evidence="4 9">2.5.1.9</ecNumber>
    </recommendedName>
</protein>
<dbReference type="GO" id="GO:0004746">
    <property type="term" value="F:riboflavin synthase activity"/>
    <property type="evidence" value="ECO:0007669"/>
    <property type="project" value="UniProtKB-EC"/>
</dbReference>
<keyword evidence="6" id="KW-0686">Riboflavin biosynthesis</keyword>
<dbReference type="PANTHER" id="PTHR21098">
    <property type="entry name" value="RIBOFLAVIN SYNTHASE ALPHA CHAIN"/>
    <property type="match status" value="1"/>
</dbReference>
<evidence type="ECO:0000256" key="2">
    <source>
        <dbReference type="ARBA" id="ARBA00002803"/>
    </source>
</evidence>
<dbReference type="NCBIfam" id="NF009566">
    <property type="entry name" value="PRK13020.1"/>
    <property type="match status" value="1"/>
</dbReference>
<dbReference type="CDD" id="cd00402">
    <property type="entry name" value="Riboflavin_synthase_like"/>
    <property type="match status" value="1"/>
</dbReference>
<evidence type="ECO:0000256" key="1">
    <source>
        <dbReference type="ARBA" id="ARBA00000968"/>
    </source>
</evidence>
<evidence type="ECO:0000313" key="12">
    <source>
        <dbReference type="EMBL" id="WXB75657.1"/>
    </source>
</evidence>
<organism evidence="12 13">
    <name type="scientific">Janibacter alittae</name>
    <dbReference type="NCBI Taxonomy" id="3115209"/>
    <lineage>
        <taxon>Bacteria</taxon>
        <taxon>Bacillati</taxon>
        <taxon>Actinomycetota</taxon>
        <taxon>Actinomycetes</taxon>
        <taxon>Micrococcales</taxon>
        <taxon>Intrasporangiaceae</taxon>
        <taxon>Janibacter</taxon>
    </lineage>
</organism>
<evidence type="ECO:0000256" key="8">
    <source>
        <dbReference type="ARBA" id="ARBA00022737"/>
    </source>
</evidence>
<accession>A0ABZ2MF56</accession>
<dbReference type="Proteomes" id="UP001382727">
    <property type="component" value="Chromosome"/>
</dbReference>
<sequence length="203" mass="21292">MFTGIIEELGEVVAIETGSDSSRITVRGDVTTSDPAHGASIAVNGACLTVTDTRAKGGEVTFDVMAESLRRTGLGDLLVGDAVNLERAMVLGARLDGHLVQGHVDGTATILERRPGDRWEEVRLSLDPGLAPFVVEKGSICLDGVSLTLSAVGADVVEVALIPTTLELTTLGRKGVGDRVNVEVDILGKYVGRMLALETGENR</sequence>
<dbReference type="PIRSF" id="PIRSF000498">
    <property type="entry name" value="Riboflavin_syn_A"/>
    <property type="match status" value="1"/>
</dbReference>
<dbReference type="InterPro" id="IPR001783">
    <property type="entry name" value="Lumazine-bd"/>
</dbReference>
<dbReference type="PANTHER" id="PTHR21098:SF12">
    <property type="entry name" value="RIBOFLAVIN SYNTHASE"/>
    <property type="match status" value="1"/>
</dbReference>
<name>A0ABZ2MF56_9MICO</name>
<dbReference type="Gene3D" id="2.40.30.20">
    <property type="match status" value="2"/>
</dbReference>
<evidence type="ECO:0000256" key="5">
    <source>
        <dbReference type="ARBA" id="ARBA00013950"/>
    </source>
</evidence>